<dbReference type="EC" id="2.7.7.65" evidence="3"/>
<keyword evidence="1" id="KW-0812">Transmembrane</keyword>
<dbReference type="Pfam" id="PF12822">
    <property type="entry name" value="ECF_trnsprt"/>
    <property type="match status" value="1"/>
</dbReference>
<feature type="transmembrane region" description="Helical" evidence="1">
    <location>
        <begin position="102"/>
        <end position="120"/>
    </location>
</feature>
<dbReference type="GO" id="GO:0022857">
    <property type="term" value="F:transmembrane transporter activity"/>
    <property type="evidence" value="ECO:0007669"/>
    <property type="project" value="InterPro"/>
</dbReference>
<dbReference type="InterPro" id="IPR000160">
    <property type="entry name" value="GGDEF_dom"/>
</dbReference>
<evidence type="ECO:0000313" key="3">
    <source>
        <dbReference type="EMBL" id="HJC67881.1"/>
    </source>
</evidence>
<dbReference type="InterPro" id="IPR024529">
    <property type="entry name" value="ECF_trnsprt_substrate-spec"/>
</dbReference>
<dbReference type="Pfam" id="PF00990">
    <property type="entry name" value="GGDEF"/>
    <property type="match status" value="1"/>
</dbReference>
<reference evidence="3" key="1">
    <citation type="journal article" date="2021" name="PeerJ">
        <title>Extensive microbial diversity within the chicken gut microbiome revealed by metagenomics and culture.</title>
        <authorList>
            <person name="Gilroy R."/>
            <person name="Ravi A."/>
            <person name="Getino M."/>
            <person name="Pursley I."/>
            <person name="Horton D.L."/>
            <person name="Alikhan N.F."/>
            <person name="Baker D."/>
            <person name="Gharbi K."/>
            <person name="Hall N."/>
            <person name="Watson M."/>
            <person name="Adriaenssens E.M."/>
            <person name="Foster-Nyarko E."/>
            <person name="Jarju S."/>
            <person name="Secka A."/>
            <person name="Antonio M."/>
            <person name="Oren A."/>
            <person name="Chaudhuri R.R."/>
            <person name="La Ragione R."/>
            <person name="Hildebrand F."/>
            <person name="Pallen M.J."/>
        </authorList>
    </citation>
    <scope>NUCLEOTIDE SEQUENCE</scope>
    <source>
        <strain evidence="3">CHK198-12963</strain>
    </source>
</reference>
<dbReference type="SMART" id="SM00267">
    <property type="entry name" value="GGDEF"/>
    <property type="match status" value="1"/>
</dbReference>
<dbReference type="InterPro" id="IPR029787">
    <property type="entry name" value="Nucleotide_cyclase"/>
</dbReference>
<reference evidence="3" key="2">
    <citation type="submission" date="2021-04" db="EMBL/GenBank/DDBJ databases">
        <authorList>
            <person name="Gilroy R."/>
        </authorList>
    </citation>
    <scope>NUCLEOTIDE SEQUENCE</scope>
    <source>
        <strain evidence="3">CHK198-12963</strain>
    </source>
</reference>
<dbReference type="PROSITE" id="PS50887">
    <property type="entry name" value="GGDEF"/>
    <property type="match status" value="1"/>
</dbReference>
<dbReference type="GO" id="GO:0052621">
    <property type="term" value="F:diguanylate cyclase activity"/>
    <property type="evidence" value="ECO:0007669"/>
    <property type="project" value="UniProtKB-EC"/>
</dbReference>
<dbReference type="PANTHER" id="PTHR45138:SF9">
    <property type="entry name" value="DIGUANYLATE CYCLASE DGCM-RELATED"/>
    <property type="match status" value="1"/>
</dbReference>
<keyword evidence="3" id="KW-0808">Transferase</keyword>
<dbReference type="InterPro" id="IPR043128">
    <property type="entry name" value="Rev_trsase/Diguanyl_cyclase"/>
</dbReference>
<keyword evidence="3" id="KW-0548">Nucleotidyltransferase</keyword>
<name>A0A9D2PY20_9FIRM</name>
<dbReference type="Proteomes" id="UP000823863">
    <property type="component" value="Unassembled WGS sequence"/>
</dbReference>
<evidence type="ECO:0000259" key="2">
    <source>
        <dbReference type="PROSITE" id="PS50887"/>
    </source>
</evidence>
<evidence type="ECO:0000313" key="4">
    <source>
        <dbReference type="Proteomes" id="UP000823863"/>
    </source>
</evidence>
<dbReference type="AlphaFoldDB" id="A0A9D2PY20"/>
<keyword evidence="1" id="KW-0472">Membrane</keyword>
<feature type="transmembrane region" description="Helical" evidence="1">
    <location>
        <begin position="132"/>
        <end position="152"/>
    </location>
</feature>
<protein>
    <submittedName>
        <fullName evidence="3">Diguanylate cyclase</fullName>
        <ecNumber evidence="3">2.7.7.65</ecNumber>
    </submittedName>
</protein>
<feature type="transmembrane region" description="Helical" evidence="1">
    <location>
        <begin position="16"/>
        <end position="36"/>
    </location>
</feature>
<feature type="domain" description="GGDEF" evidence="2">
    <location>
        <begin position="331"/>
        <end position="460"/>
    </location>
</feature>
<evidence type="ECO:0000256" key="1">
    <source>
        <dbReference type="SAM" id="Phobius"/>
    </source>
</evidence>
<comment type="caution">
    <text evidence="3">The sequence shown here is derived from an EMBL/GenBank/DDBJ whole genome shotgun (WGS) entry which is preliminary data.</text>
</comment>
<feature type="transmembrane region" description="Helical" evidence="1">
    <location>
        <begin position="42"/>
        <end position="58"/>
    </location>
</feature>
<feature type="transmembrane region" description="Helical" evidence="1">
    <location>
        <begin position="223"/>
        <end position="244"/>
    </location>
</feature>
<organism evidence="3 4">
    <name type="scientific">Candidatus Enterocloster excrementigallinarum</name>
    <dbReference type="NCBI Taxonomy" id="2838558"/>
    <lineage>
        <taxon>Bacteria</taxon>
        <taxon>Bacillati</taxon>
        <taxon>Bacillota</taxon>
        <taxon>Clostridia</taxon>
        <taxon>Lachnospirales</taxon>
        <taxon>Lachnospiraceae</taxon>
        <taxon>Enterocloster</taxon>
    </lineage>
</organism>
<dbReference type="GO" id="GO:1902201">
    <property type="term" value="P:negative regulation of bacterial-type flagellum-dependent cell motility"/>
    <property type="evidence" value="ECO:0007669"/>
    <property type="project" value="TreeGrafter"/>
</dbReference>
<feature type="transmembrane region" description="Helical" evidence="1">
    <location>
        <begin position="264"/>
        <end position="287"/>
    </location>
</feature>
<proteinExistence type="predicted"/>
<sequence>MNKPLKEYERRAESNGYMLCILIFCELFMSFSFLGYIHIEPISITFVYIPVMLAGCLLGPKEATILGAVFGLASMWKATAFYVSPGDALFSPVMSGKPVESLLLSIGSRTLFGLVMGLLYQRARNAKHDILGILLVTSLGRTVHAVLVYGFMEMLFPEAGFRISNVAEDFLRWDYPAFLLMADGLVCLCYRINRSNEARRFWQRVREVDRMNVTVDYTRKRTVLMVGLACLASISVALYFVNRIETVMVWHGLQVPLRFSYDLFHLQIQLLLGTVSLAALVSLTVILHLKKFSYLYYEARLDGLTGLMRRKEFFQAAKERMEKTETVPGEETGFVIILDVDSFKEINDRFGHPTGDRVLKETGQHLKDVFDDKGIVGRLGGDEFVVLVCCPMTRNEMENLLKQFRREISRIRIPKGTVTCSIGVTPVKEGLTIEELYRSADQLLYEAKKKGKNQFAFGYRLKT</sequence>
<dbReference type="InterPro" id="IPR050469">
    <property type="entry name" value="Diguanylate_Cyclase"/>
</dbReference>
<dbReference type="NCBIfam" id="TIGR00254">
    <property type="entry name" value="GGDEF"/>
    <property type="match status" value="1"/>
</dbReference>
<keyword evidence="1" id="KW-1133">Transmembrane helix</keyword>
<feature type="transmembrane region" description="Helical" evidence="1">
    <location>
        <begin position="175"/>
        <end position="193"/>
    </location>
</feature>
<feature type="transmembrane region" description="Helical" evidence="1">
    <location>
        <begin position="65"/>
        <end position="82"/>
    </location>
</feature>
<dbReference type="Gene3D" id="3.30.70.270">
    <property type="match status" value="1"/>
</dbReference>
<dbReference type="PANTHER" id="PTHR45138">
    <property type="entry name" value="REGULATORY COMPONENTS OF SENSORY TRANSDUCTION SYSTEM"/>
    <property type="match status" value="1"/>
</dbReference>
<accession>A0A9D2PY20</accession>
<dbReference type="EMBL" id="DWWB01000086">
    <property type="protein sequence ID" value="HJC67881.1"/>
    <property type="molecule type" value="Genomic_DNA"/>
</dbReference>
<dbReference type="GO" id="GO:0005886">
    <property type="term" value="C:plasma membrane"/>
    <property type="evidence" value="ECO:0007669"/>
    <property type="project" value="TreeGrafter"/>
</dbReference>
<dbReference type="SUPFAM" id="SSF55073">
    <property type="entry name" value="Nucleotide cyclase"/>
    <property type="match status" value="1"/>
</dbReference>
<gene>
    <name evidence="3" type="ORF">H9931_14415</name>
</gene>
<dbReference type="GO" id="GO:0043709">
    <property type="term" value="P:cell adhesion involved in single-species biofilm formation"/>
    <property type="evidence" value="ECO:0007669"/>
    <property type="project" value="TreeGrafter"/>
</dbReference>
<dbReference type="CDD" id="cd01949">
    <property type="entry name" value="GGDEF"/>
    <property type="match status" value="1"/>
</dbReference>
<dbReference type="Gene3D" id="1.10.1760.20">
    <property type="match status" value="1"/>
</dbReference>